<dbReference type="EC" id="2.7.11.1" evidence="2"/>
<feature type="domain" description="KA1" evidence="14">
    <location>
        <begin position="530"/>
        <end position="579"/>
    </location>
</feature>
<evidence type="ECO:0000256" key="12">
    <source>
        <dbReference type="PROSITE-ProRule" id="PRU10141"/>
    </source>
</evidence>
<accession>B3S5D2</accession>
<dbReference type="Proteomes" id="UP000009022">
    <property type="component" value="Unassembled WGS sequence"/>
</dbReference>
<dbReference type="InterPro" id="IPR011009">
    <property type="entry name" value="Kinase-like_dom_sf"/>
</dbReference>
<feature type="binding site" evidence="12">
    <location>
        <position position="38"/>
    </location>
    <ligand>
        <name>ATP</name>
        <dbReference type="ChEBI" id="CHEBI:30616"/>
    </ligand>
</feature>
<dbReference type="Gene3D" id="3.30.310.80">
    <property type="entry name" value="Kinase associated domain 1, KA1"/>
    <property type="match status" value="1"/>
</dbReference>
<dbReference type="GO" id="GO:0004715">
    <property type="term" value="F:non-membrane spanning protein tyrosine kinase activity"/>
    <property type="evidence" value="ECO:0000318"/>
    <property type="project" value="GO_Central"/>
</dbReference>
<keyword evidence="6" id="KW-0053">Apoptosis</keyword>
<dbReference type="GO" id="GO:0005524">
    <property type="term" value="F:ATP binding"/>
    <property type="evidence" value="ECO:0007669"/>
    <property type="project" value="UniProtKB-UniRule"/>
</dbReference>
<evidence type="ECO:0000256" key="10">
    <source>
        <dbReference type="ARBA" id="ARBA00047899"/>
    </source>
</evidence>
<dbReference type="AlphaFoldDB" id="B3S5D2"/>
<dbReference type="PhylomeDB" id="B3S5D2"/>
<dbReference type="PANTHER" id="PTHR24346">
    <property type="entry name" value="MAP/MICROTUBULE AFFINITY-REGULATING KINASE"/>
    <property type="match status" value="1"/>
</dbReference>
<dbReference type="SUPFAM" id="SSF56112">
    <property type="entry name" value="Protein kinase-like (PK-like)"/>
    <property type="match status" value="1"/>
</dbReference>
<comment type="catalytic activity">
    <reaction evidence="11">
        <text>L-seryl-[protein] + ATP = O-phospho-L-seryl-[protein] + ADP + H(+)</text>
        <dbReference type="Rhea" id="RHEA:17989"/>
        <dbReference type="Rhea" id="RHEA-COMP:9863"/>
        <dbReference type="Rhea" id="RHEA-COMP:11604"/>
        <dbReference type="ChEBI" id="CHEBI:15378"/>
        <dbReference type="ChEBI" id="CHEBI:29999"/>
        <dbReference type="ChEBI" id="CHEBI:30616"/>
        <dbReference type="ChEBI" id="CHEBI:83421"/>
        <dbReference type="ChEBI" id="CHEBI:456216"/>
        <dbReference type="EC" id="2.7.11.1"/>
    </reaction>
</comment>
<dbReference type="STRING" id="10228.B3S5D2"/>
<dbReference type="GO" id="GO:0004674">
    <property type="term" value="F:protein serine/threonine kinase activity"/>
    <property type="evidence" value="ECO:0000318"/>
    <property type="project" value="GO_Central"/>
</dbReference>
<dbReference type="InterPro" id="IPR034673">
    <property type="entry name" value="MELK"/>
</dbReference>
<gene>
    <name evidence="15" type="ORF">TRIADDRAFT_50686</name>
</gene>
<dbReference type="InterPro" id="IPR028375">
    <property type="entry name" value="KA1/Ssp2_C"/>
</dbReference>
<dbReference type="HOGENOM" id="CLU_000288_157_8_1"/>
<dbReference type="SMART" id="SM00220">
    <property type="entry name" value="S_TKc"/>
    <property type="match status" value="1"/>
</dbReference>
<comment type="similarity">
    <text evidence="1">Belongs to the protein kinase superfamily. CAMK Ser/Thr protein kinase family. SNF1 subfamily.</text>
</comment>
<evidence type="ECO:0000256" key="8">
    <source>
        <dbReference type="ARBA" id="ARBA00022777"/>
    </source>
</evidence>
<dbReference type="OMA" id="ETESHYF"/>
<organism evidence="15 16">
    <name type="scientific">Trichoplax adhaerens</name>
    <name type="common">Trichoplax reptans</name>
    <dbReference type="NCBI Taxonomy" id="10228"/>
    <lineage>
        <taxon>Eukaryota</taxon>
        <taxon>Metazoa</taxon>
        <taxon>Placozoa</taxon>
        <taxon>Uniplacotomia</taxon>
        <taxon>Trichoplacea</taxon>
        <taxon>Trichoplacidae</taxon>
        <taxon>Trichoplax</taxon>
    </lineage>
</organism>
<keyword evidence="9 12" id="KW-0067">ATP-binding</keyword>
<evidence type="ECO:0000313" key="16">
    <source>
        <dbReference type="Proteomes" id="UP000009022"/>
    </source>
</evidence>
<evidence type="ECO:0000256" key="6">
    <source>
        <dbReference type="ARBA" id="ARBA00022703"/>
    </source>
</evidence>
<keyword evidence="7 12" id="KW-0547">Nucleotide-binding</keyword>
<dbReference type="FunFam" id="3.30.310.80:FF:000019">
    <property type="entry name" value="Non-specific serine/threonine protein kinase"/>
    <property type="match status" value="1"/>
</dbReference>
<dbReference type="RefSeq" id="XP_002115270.1">
    <property type="nucleotide sequence ID" value="XM_002115234.1"/>
</dbReference>
<dbReference type="InterPro" id="IPR001772">
    <property type="entry name" value="KA1_dom"/>
</dbReference>
<dbReference type="KEGG" id="tad:TRIADDRAFT_50686"/>
<evidence type="ECO:0000256" key="2">
    <source>
        <dbReference type="ARBA" id="ARBA00012513"/>
    </source>
</evidence>
<evidence type="ECO:0000313" key="15">
    <source>
        <dbReference type="EMBL" id="EDV22115.1"/>
    </source>
</evidence>
<keyword evidence="5" id="KW-0808">Transferase</keyword>
<evidence type="ECO:0000259" key="13">
    <source>
        <dbReference type="PROSITE" id="PS50011"/>
    </source>
</evidence>
<dbReference type="PROSITE" id="PS00107">
    <property type="entry name" value="PROTEIN_KINASE_ATP"/>
    <property type="match status" value="1"/>
</dbReference>
<dbReference type="SUPFAM" id="SSF103243">
    <property type="entry name" value="KA1-like"/>
    <property type="match status" value="1"/>
</dbReference>
<dbReference type="FunFam" id="3.30.200.20:FF:000003">
    <property type="entry name" value="Non-specific serine/threonine protein kinase"/>
    <property type="match status" value="1"/>
</dbReference>
<comment type="catalytic activity">
    <reaction evidence="10">
        <text>L-threonyl-[protein] + ATP = O-phospho-L-threonyl-[protein] + ADP + H(+)</text>
        <dbReference type="Rhea" id="RHEA:46608"/>
        <dbReference type="Rhea" id="RHEA-COMP:11060"/>
        <dbReference type="Rhea" id="RHEA-COMP:11605"/>
        <dbReference type="ChEBI" id="CHEBI:15378"/>
        <dbReference type="ChEBI" id="CHEBI:30013"/>
        <dbReference type="ChEBI" id="CHEBI:30616"/>
        <dbReference type="ChEBI" id="CHEBI:61977"/>
        <dbReference type="ChEBI" id="CHEBI:456216"/>
        <dbReference type="EC" id="2.7.11.1"/>
    </reaction>
</comment>
<dbReference type="InterPro" id="IPR000719">
    <property type="entry name" value="Prot_kinase_dom"/>
</dbReference>
<dbReference type="InterPro" id="IPR017441">
    <property type="entry name" value="Protein_kinase_ATP_BS"/>
</dbReference>
<reference evidence="15 16" key="1">
    <citation type="journal article" date="2008" name="Nature">
        <title>The Trichoplax genome and the nature of placozoans.</title>
        <authorList>
            <person name="Srivastava M."/>
            <person name="Begovic E."/>
            <person name="Chapman J."/>
            <person name="Putnam N.H."/>
            <person name="Hellsten U."/>
            <person name="Kawashima T."/>
            <person name="Kuo A."/>
            <person name="Mitros T."/>
            <person name="Salamov A."/>
            <person name="Carpenter M.L."/>
            <person name="Signorovitch A.Y."/>
            <person name="Moreno M.A."/>
            <person name="Kamm K."/>
            <person name="Grimwood J."/>
            <person name="Schmutz J."/>
            <person name="Shapiro H."/>
            <person name="Grigoriev I.V."/>
            <person name="Buss L.W."/>
            <person name="Schierwater B."/>
            <person name="Dellaporta S.L."/>
            <person name="Rokhsar D.S."/>
        </authorList>
    </citation>
    <scope>NUCLEOTIDE SEQUENCE [LARGE SCALE GENOMIC DNA]</scope>
    <source>
        <strain evidence="15 16">Grell-BS-1999</strain>
    </source>
</reference>
<evidence type="ECO:0000256" key="7">
    <source>
        <dbReference type="ARBA" id="ARBA00022741"/>
    </source>
</evidence>
<keyword evidence="16" id="KW-1185">Reference proteome</keyword>
<dbReference type="Pfam" id="PF02149">
    <property type="entry name" value="KA1"/>
    <property type="match status" value="1"/>
</dbReference>
<dbReference type="EMBL" id="DS985250">
    <property type="protein sequence ID" value="EDV22115.1"/>
    <property type="molecule type" value="Genomic_DNA"/>
</dbReference>
<evidence type="ECO:0000256" key="11">
    <source>
        <dbReference type="ARBA" id="ARBA00048679"/>
    </source>
</evidence>
<keyword evidence="4" id="KW-0723">Serine/threonine-protein kinase</keyword>
<evidence type="ECO:0000256" key="9">
    <source>
        <dbReference type="ARBA" id="ARBA00022840"/>
    </source>
</evidence>
<dbReference type="PANTHER" id="PTHR24346:SF30">
    <property type="entry name" value="MATERNAL EMBRYONIC LEUCINE ZIPPER KINASE"/>
    <property type="match status" value="1"/>
</dbReference>
<keyword evidence="8" id="KW-0418">Kinase</keyword>
<evidence type="ECO:0000256" key="3">
    <source>
        <dbReference type="ARBA" id="ARBA00017168"/>
    </source>
</evidence>
<dbReference type="CDD" id="cd14341">
    <property type="entry name" value="UBA_MELK"/>
    <property type="match status" value="1"/>
</dbReference>
<name>B3S5D2_TRIAD</name>
<dbReference type="PROSITE" id="PS50011">
    <property type="entry name" value="PROTEIN_KINASE_DOM"/>
    <property type="match status" value="1"/>
</dbReference>
<proteinExistence type="inferred from homology"/>
<dbReference type="PROSITE" id="PS00108">
    <property type="entry name" value="PROTEIN_KINASE_ST"/>
    <property type="match status" value="1"/>
</dbReference>
<feature type="domain" description="Protein kinase" evidence="13">
    <location>
        <begin position="9"/>
        <end position="260"/>
    </location>
</feature>
<dbReference type="InParanoid" id="B3S5D2"/>
<dbReference type="FunFam" id="1.10.510.10:FF:000271">
    <property type="entry name" value="Non-specific serine/threonine protein kinase"/>
    <property type="match status" value="1"/>
</dbReference>
<dbReference type="Pfam" id="PF00069">
    <property type="entry name" value="Pkinase"/>
    <property type="match status" value="1"/>
</dbReference>
<evidence type="ECO:0000259" key="14">
    <source>
        <dbReference type="PROSITE" id="PS50032"/>
    </source>
</evidence>
<dbReference type="CDD" id="cd14078">
    <property type="entry name" value="STKc_MELK"/>
    <property type="match status" value="1"/>
</dbReference>
<dbReference type="PROSITE" id="PS50032">
    <property type="entry name" value="KA1"/>
    <property type="match status" value="1"/>
</dbReference>
<dbReference type="GO" id="GO:0006915">
    <property type="term" value="P:apoptotic process"/>
    <property type="evidence" value="ECO:0007669"/>
    <property type="project" value="UniProtKB-KW"/>
</dbReference>
<dbReference type="GO" id="GO:0106310">
    <property type="term" value="F:protein serine kinase activity"/>
    <property type="evidence" value="ECO:0007669"/>
    <property type="project" value="RHEA"/>
</dbReference>
<sequence length="579" mass="66315">MPREVCDYYQVRETIGSGGFAQVKIAKHRLSGETVAIKVMNKVALGEDLPRVQREINALRSLRHQHISQMYQVIDTPDDIYIVMEYVPGGEVFDYIVTKDRLLEDEARKFFRQVISAIAYVHNEGFAHRDLKPENLLLDRYQNIKLIDFGLVAKPQSLQDNLYTCCGSPAYAAPELIAGKPYLGSKADIWSMGILLYALLCGYLPFDDDNTVKLYKQILKGEYETPRWLSHGSIKILDSMLQTDPNQRITVKHLLSHPWVMTNYGVPVEWRSKYKPGSIDSEVIDVMSQYYGIGTTEMSNEIAEWKFDHVCATYYILCNMKYQGKRPRLLQPFVRGVLKEKNTANKENIPTRANKENIQTRPAPRTPKRIADAWDELVINQTPERPRAWTEDNCNSPSTLCGNAYFLHADKSVAPLTPLSESKRWQSCDADLYKSTQEKYRTPSKTPKRHIFAAFGDNVGDIATRFKQAFTPHKTPQMTKPRKVKELYNVSATSGENADYVVDELKNRLVERGISYKAKTDYVLRCKILDSRLKALLSFELEVCELPSLNIYGIRHKRLKGDSWAYKKVCEDILTAAKL</sequence>
<evidence type="ECO:0000256" key="4">
    <source>
        <dbReference type="ARBA" id="ARBA00022527"/>
    </source>
</evidence>
<evidence type="ECO:0000256" key="5">
    <source>
        <dbReference type="ARBA" id="ARBA00022679"/>
    </source>
</evidence>
<dbReference type="OrthoDB" id="193931at2759"/>
<dbReference type="GeneID" id="6756612"/>
<dbReference type="CDD" id="cd12198">
    <property type="entry name" value="MELK_C"/>
    <property type="match status" value="1"/>
</dbReference>
<evidence type="ECO:0000256" key="1">
    <source>
        <dbReference type="ARBA" id="ARBA00006234"/>
    </source>
</evidence>
<dbReference type="FunCoup" id="B3S5D2">
    <property type="interactions" value="244"/>
</dbReference>
<dbReference type="CTD" id="6756612"/>
<dbReference type="eggNOG" id="KOG0583">
    <property type="taxonomic scope" value="Eukaryota"/>
</dbReference>
<protein>
    <recommendedName>
        <fullName evidence="3">Maternal embryonic leucine zipper kinase</fullName>
        <ecNumber evidence="2">2.7.11.1</ecNumber>
    </recommendedName>
</protein>
<dbReference type="Gene3D" id="1.10.510.10">
    <property type="entry name" value="Transferase(Phosphotransferase) domain 1"/>
    <property type="match status" value="1"/>
</dbReference>
<dbReference type="InterPro" id="IPR008271">
    <property type="entry name" value="Ser/Thr_kinase_AS"/>
</dbReference>